<dbReference type="Pfam" id="PF14657">
    <property type="entry name" value="Arm-DNA-bind_4"/>
    <property type="match status" value="1"/>
</dbReference>
<reference evidence="7 8" key="1">
    <citation type="submission" date="2010-10" db="EMBL/GenBank/DDBJ databases">
        <authorList>
            <person name="Durkin A.S."/>
            <person name="Madupu R."/>
            <person name="Torralba M."/>
            <person name="Gillis M."/>
            <person name="Methe B."/>
            <person name="Sutton G."/>
            <person name="Nelson K.E."/>
        </authorList>
    </citation>
    <scope>NUCLEOTIDE SEQUENCE [LARGE SCALE GENOMIC DNA]</scope>
    <source>
        <strain evidence="7 8">ACS-146-V-Sch2b</strain>
    </source>
</reference>
<dbReference type="InterPro" id="IPR011010">
    <property type="entry name" value="DNA_brk_join_enz"/>
</dbReference>
<dbReference type="InterPro" id="IPR002104">
    <property type="entry name" value="Integrase_catalytic"/>
</dbReference>
<dbReference type="GO" id="GO:0006310">
    <property type="term" value="P:DNA recombination"/>
    <property type="evidence" value="ECO:0007669"/>
    <property type="project" value="UniProtKB-KW"/>
</dbReference>
<dbReference type="InterPro" id="IPR050090">
    <property type="entry name" value="Tyrosine_recombinase_XerCD"/>
</dbReference>
<organism evidence="7 8">
    <name type="scientific">Peptoniphilus harei ACS-146-V-Sch2b</name>
    <dbReference type="NCBI Taxonomy" id="908338"/>
    <lineage>
        <taxon>Bacteria</taxon>
        <taxon>Bacillati</taxon>
        <taxon>Bacillota</taxon>
        <taxon>Tissierellia</taxon>
        <taxon>Tissierellales</taxon>
        <taxon>Peptoniphilaceae</taxon>
        <taxon>Peptoniphilus</taxon>
    </lineage>
</organism>
<dbReference type="RefSeq" id="WP_005957867.1">
    <property type="nucleotide sequence ID" value="NZ_AENP01000028.1"/>
</dbReference>
<dbReference type="InterPro" id="IPR013762">
    <property type="entry name" value="Integrase-like_cat_sf"/>
</dbReference>
<gene>
    <name evidence="7" type="ORF">HMPREF9286_1117</name>
</gene>
<dbReference type="Pfam" id="PF00589">
    <property type="entry name" value="Phage_integrase"/>
    <property type="match status" value="1"/>
</dbReference>
<accession>E4L0P5</accession>
<sequence length="342" mass="40096">MNITIRQRDNGKWQGIVSYKNSHGKWKQKSKGGFDKRKDANLWAKEMSFELQRLEKKGILGNEYTLQEVFETYLSVMDKKNNKDTSSTKRIYKSQMKLFKDFWNKDIKNIKSTDLLKFIDHKRKVTGCAYNANIATLSTTFNFAIKKMNVCESNPCDILYKDKSTKDERIKFITESFYSELLDEAKKEKLKLFLRMLYETGMRISEGLGVCTQTVIDCSIKIDRQFNSTNKKITYILKTDNSYRTAPISAELYRDLKNATFDIEGRIFHDLTYIQVYYFLKKHKTSPHCFRHTRATLLVSAGIDLTIVAHIIGDKIETILNEYVEKNEDRLESSYDKIRQIL</sequence>
<evidence type="ECO:0000313" key="7">
    <source>
        <dbReference type="EMBL" id="EFR32338.1"/>
    </source>
</evidence>
<dbReference type="InterPro" id="IPR028259">
    <property type="entry name" value="AP2-like_int_N"/>
</dbReference>
<evidence type="ECO:0000256" key="3">
    <source>
        <dbReference type="ARBA" id="ARBA00023172"/>
    </source>
</evidence>
<keyword evidence="8" id="KW-1185">Reference proteome</keyword>
<feature type="domain" description="Tyr recombinase" evidence="5">
    <location>
        <begin position="168"/>
        <end position="336"/>
    </location>
</feature>
<dbReference type="GO" id="GO:0003677">
    <property type="term" value="F:DNA binding"/>
    <property type="evidence" value="ECO:0007669"/>
    <property type="project" value="UniProtKB-UniRule"/>
</dbReference>
<name>E4L0P5_9FIRM</name>
<proteinExistence type="inferred from homology"/>
<feature type="domain" description="Core-binding (CB)" evidence="6">
    <location>
        <begin position="64"/>
        <end position="145"/>
    </location>
</feature>
<dbReference type="CDD" id="cd01189">
    <property type="entry name" value="INT_ICEBs1_C_like"/>
    <property type="match status" value="1"/>
</dbReference>
<comment type="similarity">
    <text evidence="1">Belongs to the 'phage' integrase family.</text>
</comment>
<dbReference type="PROSITE" id="PS51898">
    <property type="entry name" value="TYR_RECOMBINASE"/>
    <property type="match status" value="1"/>
</dbReference>
<dbReference type="PANTHER" id="PTHR30349">
    <property type="entry name" value="PHAGE INTEGRASE-RELATED"/>
    <property type="match status" value="1"/>
</dbReference>
<evidence type="ECO:0000256" key="2">
    <source>
        <dbReference type="ARBA" id="ARBA00023125"/>
    </source>
</evidence>
<dbReference type="OrthoDB" id="9785687at2"/>
<dbReference type="PROSITE" id="PS51900">
    <property type="entry name" value="CB"/>
    <property type="match status" value="1"/>
</dbReference>
<keyword evidence="3" id="KW-0233">DNA recombination</keyword>
<keyword evidence="2 4" id="KW-0238">DNA-binding</keyword>
<dbReference type="InterPro" id="IPR010998">
    <property type="entry name" value="Integrase_recombinase_N"/>
</dbReference>
<evidence type="ECO:0000256" key="1">
    <source>
        <dbReference type="ARBA" id="ARBA00008857"/>
    </source>
</evidence>
<dbReference type="AlphaFoldDB" id="E4L0P5"/>
<evidence type="ECO:0000256" key="4">
    <source>
        <dbReference type="PROSITE-ProRule" id="PRU01248"/>
    </source>
</evidence>
<dbReference type="SUPFAM" id="SSF56349">
    <property type="entry name" value="DNA breaking-rejoining enzymes"/>
    <property type="match status" value="1"/>
</dbReference>
<dbReference type="EMBL" id="AENP01000028">
    <property type="protein sequence ID" value="EFR32338.1"/>
    <property type="molecule type" value="Genomic_DNA"/>
</dbReference>
<evidence type="ECO:0000259" key="6">
    <source>
        <dbReference type="PROSITE" id="PS51900"/>
    </source>
</evidence>
<evidence type="ECO:0000259" key="5">
    <source>
        <dbReference type="PROSITE" id="PS51898"/>
    </source>
</evidence>
<dbReference type="Gene3D" id="1.10.443.10">
    <property type="entry name" value="Intergrase catalytic core"/>
    <property type="match status" value="1"/>
</dbReference>
<dbReference type="eggNOG" id="COG0582">
    <property type="taxonomic scope" value="Bacteria"/>
</dbReference>
<protein>
    <submittedName>
        <fullName evidence="7">Site-specific recombinase, phage integrase family</fullName>
    </submittedName>
</protein>
<dbReference type="InterPro" id="IPR044068">
    <property type="entry name" value="CB"/>
</dbReference>
<dbReference type="Proteomes" id="UP000003705">
    <property type="component" value="Unassembled WGS sequence"/>
</dbReference>
<comment type="caution">
    <text evidence="7">The sequence shown here is derived from an EMBL/GenBank/DDBJ whole genome shotgun (WGS) entry which is preliminary data.</text>
</comment>
<dbReference type="Gene3D" id="1.10.150.130">
    <property type="match status" value="1"/>
</dbReference>
<dbReference type="GO" id="GO:0015074">
    <property type="term" value="P:DNA integration"/>
    <property type="evidence" value="ECO:0007669"/>
    <property type="project" value="InterPro"/>
</dbReference>
<evidence type="ECO:0000313" key="8">
    <source>
        <dbReference type="Proteomes" id="UP000003705"/>
    </source>
</evidence>
<dbReference type="PANTHER" id="PTHR30349:SF41">
    <property type="entry name" value="INTEGRASE_RECOMBINASE PROTEIN MJ0367-RELATED"/>
    <property type="match status" value="1"/>
</dbReference>